<sequence length="288" mass="32916">MCDLSFVILTWNSESYLQRCFDSIIDKCRQEQLVFEIIVVDNGSSDDSLALFERYERDYPENFVPILLKENTGTTYSRNLGLKKARGQYLCILDSDTEFSVGSLNQVLQRLEQDKQVGLIAPRLVYPDGTVQNSVKKFPAFWHKLSKLPKALLKIPVPNRDFYSDFPFTAERSVDSAISACWFFRKELVEEVGLLDEKIFYSPEDLDYCLRVRKSGRQIIYCPDLTVIHHTQQISHKKPLSKVSLSHFGGLLYYFRKHGGWLSCKGIYRQIAAQQAKAATSGQSVAGS</sequence>
<dbReference type="Pfam" id="PF00535">
    <property type="entry name" value="Glycos_transf_2"/>
    <property type="match status" value="1"/>
</dbReference>
<name>A0A1L3GKI7_9BACT</name>
<dbReference type="CDD" id="cd04186">
    <property type="entry name" value="GT_2_like_c"/>
    <property type="match status" value="1"/>
</dbReference>
<proteinExistence type="predicted"/>
<organism evidence="2 3">
    <name type="scientific">Syntrophotalea acetylenivorans</name>
    <dbReference type="NCBI Taxonomy" id="1842532"/>
    <lineage>
        <taxon>Bacteria</taxon>
        <taxon>Pseudomonadati</taxon>
        <taxon>Thermodesulfobacteriota</taxon>
        <taxon>Desulfuromonadia</taxon>
        <taxon>Desulfuromonadales</taxon>
        <taxon>Syntrophotaleaceae</taxon>
        <taxon>Syntrophotalea</taxon>
    </lineage>
</organism>
<dbReference type="SUPFAM" id="SSF53448">
    <property type="entry name" value="Nucleotide-diphospho-sugar transferases"/>
    <property type="match status" value="1"/>
</dbReference>
<keyword evidence="3" id="KW-1185">Reference proteome</keyword>
<dbReference type="RefSeq" id="WP_072282399.1">
    <property type="nucleotide sequence ID" value="NZ_CP015519.1"/>
</dbReference>
<dbReference type="Proteomes" id="UP000182517">
    <property type="component" value="Chromosome"/>
</dbReference>
<evidence type="ECO:0000259" key="1">
    <source>
        <dbReference type="Pfam" id="PF00535"/>
    </source>
</evidence>
<dbReference type="InterPro" id="IPR001173">
    <property type="entry name" value="Glyco_trans_2-like"/>
</dbReference>
<dbReference type="OrthoDB" id="9771846at2"/>
<dbReference type="AlphaFoldDB" id="A0A1L3GKI7"/>
<dbReference type="STRING" id="1842532.A7E78_00295"/>
<evidence type="ECO:0000313" key="2">
    <source>
        <dbReference type="EMBL" id="APG26439.1"/>
    </source>
</evidence>
<dbReference type="Gene3D" id="3.90.550.10">
    <property type="entry name" value="Spore Coat Polysaccharide Biosynthesis Protein SpsA, Chain A"/>
    <property type="match status" value="1"/>
</dbReference>
<dbReference type="PANTHER" id="PTHR43179:SF7">
    <property type="entry name" value="RHAMNOSYLTRANSFERASE WBBL"/>
    <property type="match status" value="1"/>
</dbReference>
<evidence type="ECO:0000313" key="3">
    <source>
        <dbReference type="Proteomes" id="UP000182517"/>
    </source>
</evidence>
<dbReference type="PANTHER" id="PTHR43179">
    <property type="entry name" value="RHAMNOSYLTRANSFERASE WBBL"/>
    <property type="match status" value="1"/>
</dbReference>
<protein>
    <recommendedName>
        <fullName evidence="1">Glycosyltransferase 2-like domain-containing protein</fullName>
    </recommendedName>
</protein>
<dbReference type="InterPro" id="IPR029044">
    <property type="entry name" value="Nucleotide-diphossugar_trans"/>
</dbReference>
<dbReference type="EMBL" id="CP015519">
    <property type="protein sequence ID" value="APG26439.1"/>
    <property type="molecule type" value="Genomic_DNA"/>
</dbReference>
<feature type="domain" description="Glycosyltransferase 2-like" evidence="1">
    <location>
        <begin position="5"/>
        <end position="192"/>
    </location>
</feature>
<reference evidence="2 3" key="1">
    <citation type="journal article" date="2017" name="Genome Announc.">
        <title>Complete Genome Sequences of Two Acetylene-Fermenting Pelobacter acetylenicus Strains.</title>
        <authorList>
            <person name="Sutton J.M."/>
            <person name="Baesman S.M."/>
            <person name="Fierst J.L."/>
            <person name="Poret-Peterson A.T."/>
            <person name="Oremland R.S."/>
            <person name="Dunlap D.S."/>
            <person name="Akob D.M."/>
        </authorList>
    </citation>
    <scope>NUCLEOTIDE SEQUENCE [LARGE SCALE GENOMIC DNA]</scope>
    <source>
        <strain evidence="2 3">SFB93</strain>
    </source>
</reference>
<accession>A0A1L3GKI7</accession>
<dbReference type="KEGG" id="pef:A7E78_00295"/>
<gene>
    <name evidence="2" type="ORF">A7E78_00295</name>
</gene>